<evidence type="ECO:0000256" key="13">
    <source>
        <dbReference type="ARBA" id="ARBA00042138"/>
    </source>
</evidence>
<dbReference type="GO" id="GO:0004527">
    <property type="term" value="F:exonuclease activity"/>
    <property type="evidence" value="ECO:0007669"/>
    <property type="project" value="UniProtKB-KW"/>
</dbReference>
<keyword evidence="7" id="KW-0267">Excision nuclease</keyword>
<dbReference type="GO" id="GO:0006289">
    <property type="term" value="P:nucleotide-excision repair"/>
    <property type="evidence" value="ECO:0007669"/>
    <property type="project" value="InterPro"/>
</dbReference>
<evidence type="ECO:0000256" key="14">
    <source>
        <dbReference type="ARBA" id="ARBA00042732"/>
    </source>
</evidence>
<dbReference type="Proteomes" id="UP000623776">
    <property type="component" value="Unassembled WGS sequence"/>
</dbReference>
<comment type="caution">
    <text evidence="17">The sequence shown here is derived from an EMBL/GenBank/DDBJ whole genome shotgun (WGS) entry which is preliminary data.</text>
</comment>
<dbReference type="GO" id="GO:0003887">
    <property type="term" value="F:DNA-directed DNA polymerase activity"/>
    <property type="evidence" value="ECO:0007669"/>
    <property type="project" value="UniProtKB-EC"/>
</dbReference>
<gene>
    <name evidence="17" type="ORF">GCM10007157_12750</name>
</gene>
<accession>A0A8H9M057</accession>
<name>A0A8H9M057_9GAMM</name>
<evidence type="ECO:0000256" key="6">
    <source>
        <dbReference type="ARBA" id="ARBA00022839"/>
    </source>
</evidence>
<feature type="domain" description="GIY-YIG" evidence="16">
    <location>
        <begin position="200"/>
        <end position="278"/>
    </location>
</feature>
<comment type="function">
    <text evidence="10">DNA polymerase III is a complex, multichain enzyme responsible for most of the replicative synthesis in bacteria. The epsilon subunit contain the editing function and is a proofreading 3'-5' exonuclease.</text>
</comment>
<dbReference type="GO" id="GO:0009432">
    <property type="term" value="P:SOS response"/>
    <property type="evidence" value="ECO:0007669"/>
    <property type="project" value="UniProtKB-KW"/>
</dbReference>
<evidence type="ECO:0000256" key="11">
    <source>
        <dbReference type="ARBA" id="ARBA00026073"/>
    </source>
</evidence>
<keyword evidence="2" id="KW-0540">Nuclease</keyword>
<comment type="catalytic activity">
    <reaction evidence="15">
        <text>DNA(n) + a 2'-deoxyribonucleoside 5'-triphosphate = DNA(n+1) + diphosphate</text>
        <dbReference type="Rhea" id="RHEA:22508"/>
        <dbReference type="Rhea" id="RHEA-COMP:17339"/>
        <dbReference type="Rhea" id="RHEA-COMP:17340"/>
        <dbReference type="ChEBI" id="CHEBI:33019"/>
        <dbReference type="ChEBI" id="CHEBI:61560"/>
        <dbReference type="ChEBI" id="CHEBI:173112"/>
        <dbReference type="EC" id="2.7.7.7"/>
    </reaction>
</comment>
<evidence type="ECO:0000313" key="18">
    <source>
        <dbReference type="Proteomes" id="UP000623776"/>
    </source>
</evidence>
<dbReference type="InterPro" id="IPR050066">
    <property type="entry name" value="UvrABC_protein_C"/>
</dbReference>
<evidence type="ECO:0000256" key="1">
    <source>
        <dbReference type="ARBA" id="ARBA00012417"/>
    </source>
</evidence>
<comment type="subunit">
    <text evidence="11">DNA polymerase III contains a core (composed of alpha, epsilon and theta chains) that associates with a tau subunit. This core dimerizes to form the POLIII' complex. PolIII' associates with the gamma complex (composed of gamma, delta, delta', psi and chi chains) and with the beta chain to form the complete DNA polymerase III complex.</text>
</comment>
<dbReference type="InterPro" id="IPR000305">
    <property type="entry name" value="GIY-YIG_endonuc"/>
</dbReference>
<keyword evidence="5" id="KW-0378">Hydrolase</keyword>
<keyword evidence="8" id="KW-0234">DNA repair</keyword>
<dbReference type="GO" id="GO:0003677">
    <property type="term" value="F:DNA binding"/>
    <property type="evidence" value="ECO:0007669"/>
    <property type="project" value="InterPro"/>
</dbReference>
<dbReference type="SUPFAM" id="SSF53098">
    <property type="entry name" value="Ribonuclease H-like"/>
    <property type="match status" value="1"/>
</dbReference>
<dbReference type="CDD" id="cd06127">
    <property type="entry name" value="DEDDh"/>
    <property type="match status" value="1"/>
</dbReference>
<evidence type="ECO:0000256" key="10">
    <source>
        <dbReference type="ARBA" id="ARBA00025483"/>
    </source>
</evidence>
<dbReference type="SMART" id="SM00479">
    <property type="entry name" value="EXOIII"/>
    <property type="match status" value="1"/>
</dbReference>
<evidence type="ECO:0000256" key="15">
    <source>
        <dbReference type="ARBA" id="ARBA00049244"/>
    </source>
</evidence>
<dbReference type="PANTHER" id="PTHR30562">
    <property type="entry name" value="UVRC/OXIDOREDUCTASE"/>
    <property type="match status" value="1"/>
</dbReference>
<dbReference type="AlphaFoldDB" id="A0A8H9M057"/>
<evidence type="ECO:0000256" key="12">
    <source>
        <dbReference type="ARBA" id="ARBA00040756"/>
    </source>
</evidence>
<evidence type="ECO:0000313" key="17">
    <source>
        <dbReference type="EMBL" id="GGW23016.1"/>
    </source>
</evidence>
<dbReference type="NCBIfam" id="TIGR00573">
    <property type="entry name" value="dnaq"/>
    <property type="match status" value="1"/>
</dbReference>
<evidence type="ECO:0000256" key="4">
    <source>
        <dbReference type="ARBA" id="ARBA00022769"/>
    </source>
</evidence>
<dbReference type="InterPro" id="IPR047296">
    <property type="entry name" value="GIY-YIG_UvrC_Cho"/>
</dbReference>
<evidence type="ECO:0000256" key="9">
    <source>
        <dbReference type="ARBA" id="ARBA00023236"/>
    </source>
</evidence>
<keyword evidence="18" id="KW-1185">Reference proteome</keyword>
<evidence type="ECO:0000256" key="2">
    <source>
        <dbReference type="ARBA" id="ARBA00022722"/>
    </source>
</evidence>
<dbReference type="GO" id="GO:0006260">
    <property type="term" value="P:DNA replication"/>
    <property type="evidence" value="ECO:0007669"/>
    <property type="project" value="InterPro"/>
</dbReference>
<evidence type="ECO:0000256" key="5">
    <source>
        <dbReference type="ARBA" id="ARBA00022801"/>
    </source>
</evidence>
<proteinExistence type="predicted"/>
<evidence type="ECO:0000256" key="3">
    <source>
        <dbReference type="ARBA" id="ARBA00022763"/>
    </source>
</evidence>
<dbReference type="InterPro" id="IPR006054">
    <property type="entry name" value="DnaQ"/>
</dbReference>
<dbReference type="FunFam" id="3.30.420.10:FF:000045">
    <property type="entry name" value="3'-5' exonuclease DinG"/>
    <property type="match status" value="1"/>
</dbReference>
<sequence>MNDTPLIFIDIETTGTRATRDRITEIAALKINGGHVVERWISLIQPTTGVPAHISRLTGIDDAMLREAPTFACIAEELNGWLGRDTLVAHNARFDAGFLRNEFKRAGIAYRPRVICTLRLARRLAPQLAKHNLTALLAHYDVPRTNAHRAEEDAQALWGLWQTWQQRFDTPTWQAALADEQRHRSLPAHLPSEQLAGLPEAPGVYLFYGHNRLPLYVGKSVNLRLRVLGHFQRDHQDDKEMRLAQQIQHVEWEETAGDLSAQLREAQLVKQLMPIMNRQLRRQGKLHTWYWPDDAAQPTLANGKLLGQPQPGKLFGLFRSAKEAKEALRHLAEAHQLCPQVLGLDKGKGRCFAHQLGRCRGACCGEETREAHTLRAQQALAGLQISAWPWPGRIILREQSRPTGPAAYHLIDHWCYLGSAPSRQVALALKTPAGQFDMDTYRILNRFIRDAEQHGLSIEPLG</sequence>
<evidence type="ECO:0000256" key="8">
    <source>
        <dbReference type="ARBA" id="ARBA00023204"/>
    </source>
</evidence>
<keyword evidence="9" id="KW-0742">SOS response</keyword>
<dbReference type="PROSITE" id="PS50164">
    <property type="entry name" value="GIY_YIG"/>
    <property type="match status" value="1"/>
</dbReference>
<dbReference type="InterPro" id="IPR036397">
    <property type="entry name" value="RNaseH_sf"/>
</dbReference>
<dbReference type="EMBL" id="BMXN01000005">
    <property type="protein sequence ID" value="GGW23016.1"/>
    <property type="molecule type" value="Genomic_DNA"/>
</dbReference>
<protein>
    <recommendedName>
        <fullName evidence="12">Excinuclease cho</fullName>
        <ecNumber evidence="1">2.7.7.7</ecNumber>
    </recommendedName>
    <alternativeName>
        <fullName evidence="14">Endonuclease cho</fullName>
    </alternativeName>
    <alternativeName>
        <fullName evidence="13">UvrC homolog protein</fullName>
    </alternativeName>
</protein>
<evidence type="ECO:0000256" key="7">
    <source>
        <dbReference type="ARBA" id="ARBA00022881"/>
    </source>
</evidence>
<organism evidence="17 18">
    <name type="scientific">Vreelandella hamiltonii</name>
    <dbReference type="NCBI Taxonomy" id="502829"/>
    <lineage>
        <taxon>Bacteria</taxon>
        <taxon>Pseudomonadati</taxon>
        <taxon>Pseudomonadota</taxon>
        <taxon>Gammaproteobacteria</taxon>
        <taxon>Oceanospirillales</taxon>
        <taxon>Halomonadaceae</taxon>
        <taxon>Vreelandella</taxon>
    </lineage>
</organism>
<dbReference type="GO" id="GO:0009380">
    <property type="term" value="C:excinuclease repair complex"/>
    <property type="evidence" value="ECO:0007669"/>
    <property type="project" value="TreeGrafter"/>
</dbReference>
<dbReference type="PANTHER" id="PTHR30562:SF10">
    <property type="entry name" value="EXCINUCLEASE CHO"/>
    <property type="match status" value="1"/>
</dbReference>
<dbReference type="SUPFAM" id="SSF82771">
    <property type="entry name" value="GIY-YIG endonuclease"/>
    <property type="match status" value="1"/>
</dbReference>
<dbReference type="InterPro" id="IPR012337">
    <property type="entry name" value="RNaseH-like_sf"/>
</dbReference>
<dbReference type="SMART" id="SM00465">
    <property type="entry name" value="GIYc"/>
    <property type="match status" value="1"/>
</dbReference>
<dbReference type="InterPro" id="IPR013520">
    <property type="entry name" value="Ribonucl_H"/>
</dbReference>
<keyword evidence="6" id="KW-0269">Exonuclease</keyword>
<keyword evidence="3" id="KW-0227">DNA damage</keyword>
<dbReference type="InterPro" id="IPR035901">
    <property type="entry name" value="GIY-YIG_endonuc_sf"/>
</dbReference>
<dbReference type="Pfam" id="PF00929">
    <property type="entry name" value="RNase_T"/>
    <property type="match status" value="1"/>
</dbReference>
<dbReference type="Gene3D" id="3.30.420.10">
    <property type="entry name" value="Ribonuclease H-like superfamily/Ribonuclease H"/>
    <property type="match status" value="1"/>
</dbReference>
<dbReference type="Gene3D" id="3.40.1440.10">
    <property type="entry name" value="GIY-YIG endonuclease"/>
    <property type="match status" value="1"/>
</dbReference>
<reference evidence="18" key="1">
    <citation type="journal article" date="2019" name="Int. J. Syst. Evol. Microbiol.">
        <title>The Global Catalogue of Microorganisms (GCM) 10K type strain sequencing project: providing services to taxonomists for standard genome sequencing and annotation.</title>
        <authorList>
            <consortium name="The Broad Institute Genomics Platform"/>
            <consortium name="The Broad Institute Genome Sequencing Center for Infectious Disease"/>
            <person name="Wu L."/>
            <person name="Ma J."/>
        </authorList>
    </citation>
    <scope>NUCLEOTIDE SEQUENCE [LARGE SCALE GENOMIC DNA]</scope>
    <source>
        <strain evidence="18">KCTC 22154</strain>
    </source>
</reference>
<dbReference type="CDD" id="cd10434">
    <property type="entry name" value="GIY-YIG_UvrC_Cho"/>
    <property type="match status" value="1"/>
</dbReference>
<evidence type="ECO:0000259" key="16">
    <source>
        <dbReference type="PROSITE" id="PS50164"/>
    </source>
</evidence>
<dbReference type="RefSeq" id="WP_189463106.1">
    <property type="nucleotide sequence ID" value="NZ_BMXN01000005.1"/>
</dbReference>
<dbReference type="EC" id="2.7.7.7" evidence="1"/>
<keyword evidence="4" id="KW-0228">DNA excision</keyword>